<keyword evidence="3" id="KW-0119">Carbohydrate metabolism</keyword>
<feature type="domain" description="Ricin B lectin" evidence="2">
    <location>
        <begin position="97"/>
        <end position="139"/>
    </location>
</feature>
<name>A0A226D5R0_FOLCA</name>
<keyword evidence="4" id="KW-1185">Reference proteome</keyword>
<organism evidence="3 4">
    <name type="scientific">Folsomia candida</name>
    <name type="common">Springtail</name>
    <dbReference type="NCBI Taxonomy" id="158441"/>
    <lineage>
        <taxon>Eukaryota</taxon>
        <taxon>Metazoa</taxon>
        <taxon>Ecdysozoa</taxon>
        <taxon>Arthropoda</taxon>
        <taxon>Hexapoda</taxon>
        <taxon>Collembola</taxon>
        <taxon>Entomobryomorpha</taxon>
        <taxon>Isotomoidea</taxon>
        <taxon>Isotomidae</taxon>
        <taxon>Proisotominae</taxon>
        <taxon>Folsomia</taxon>
    </lineage>
</organism>
<evidence type="ECO:0000259" key="2">
    <source>
        <dbReference type="Pfam" id="PF14200"/>
    </source>
</evidence>
<proteinExistence type="predicted"/>
<reference evidence="3 4" key="1">
    <citation type="submission" date="2015-12" db="EMBL/GenBank/DDBJ databases">
        <title>The genome of Folsomia candida.</title>
        <authorList>
            <person name="Faddeeva A."/>
            <person name="Derks M.F."/>
            <person name="Anvar Y."/>
            <person name="Smit S."/>
            <person name="Van Straalen N."/>
            <person name="Roelofs D."/>
        </authorList>
    </citation>
    <scope>NUCLEOTIDE SEQUENCE [LARGE SCALE GENOMIC DNA]</scope>
    <source>
        <strain evidence="3 4">VU population</strain>
        <tissue evidence="3">Whole body</tissue>
    </source>
</reference>
<keyword evidence="3" id="KW-0624">Polysaccharide degradation</keyword>
<evidence type="ECO:0000313" key="4">
    <source>
        <dbReference type="Proteomes" id="UP000198287"/>
    </source>
</evidence>
<feature type="chain" id="PRO_5013370740" evidence="1">
    <location>
        <begin position="23"/>
        <end position="265"/>
    </location>
</feature>
<dbReference type="InterPro" id="IPR035992">
    <property type="entry name" value="Ricin_B-like_lectins"/>
</dbReference>
<dbReference type="SUPFAM" id="SSF50370">
    <property type="entry name" value="Ricin B-like lectins"/>
    <property type="match status" value="1"/>
</dbReference>
<dbReference type="OrthoDB" id="6770063at2759"/>
<dbReference type="Pfam" id="PF14200">
    <property type="entry name" value="RicinB_lectin_2"/>
    <property type="match status" value="1"/>
</dbReference>
<dbReference type="Gene3D" id="2.80.10.50">
    <property type="match status" value="2"/>
</dbReference>
<dbReference type="GO" id="GO:0016798">
    <property type="term" value="F:hydrolase activity, acting on glycosyl bonds"/>
    <property type="evidence" value="ECO:0007669"/>
    <property type="project" value="UniProtKB-KW"/>
</dbReference>
<keyword evidence="3" id="KW-0858">Xylan degradation</keyword>
<dbReference type="InterPro" id="IPR000772">
    <property type="entry name" value="Ricin_B_lectin"/>
</dbReference>
<dbReference type="Proteomes" id="UP000198287">
    <property type="component" value="Unassembled WGS sequence"/>
</dbReference>
<dbReference type="GO" id="GO:0045493">
    <property type="term" value="P:xylan catabolic process"/>
    <property type="evidence" value="ECO:0007669"/>
    <property type="project" value="UniProtKB-KW"/>
</dbReference>
<dbReference type="PROSITE" id="PS50231">
    <property type="entry name" value="RICIN_B_LECTIN"/>
    <property type="match status" value="1"/>
</dbReference>
<evidence type="ECO:0000256" key="1">
    <source>
        <dbReference type="SAM" id="SignalP"/>
    </source>
</evidence>
<dbReference type="AlphaFoldDB" id="A0A226D5R0"/>
<sequence length="265" mass="29085">MAKLIIFATLLIILYNCNLGGAENSANNDPNPGFNFDLSSAGHLLISAIRYAFLPEISSVGTNNVLPQIRPPTTTTHQTLRYNGTTHLRNIMNDNFYGGFGIQSKKSRKCADIYQGSSSDGIKLEIWECNDGDNQKFSLGFTGLTNVVGPILPGALCFGGPCQKSPRPLFQIVGKLSKKCLDVANLGTGDNTDVIQYDCQTPPRENQLWTTWVSDIFPWCRKTVKNASRFLKGKMSTEKSSTFIPAANRTINFGAFINFNSLISV</sequence>
<keyword evidence="3" id="KW-0326">Glycosidase</keyword>
<evidence type="ECO:0000313" key="3">
    <source>
        <dbReference type="EMBL" id="OXA40513.1"/>
    </source>
</evidence>
<dbReference type="CDD" id="cd00161">
    <property type="entry name" value="beta-trefoil_Ricin-like"/>
    <property type="match status" value="1"/>
</dbReference>
<dbReference type="EMBL" id="LNIX01000033">
    <property type="protein sequence ID" value="OXA40513.1"/>
    <property type="molecule type" value="Genomic_DNA"/>
</dbReference>
<accession>A0A226D5R0</accession>
<protein>
    <submittedName>
        <fullName evidence="3">Endo-1,4-beta-xylanase A</fullName>
    </submittedName>
</protein>
<keyword evidence="1" id="KW-0732">Signal</keyword>
<gene>
    <name evidence="3" type="ORF">Fcan01_24784</name>
</gene>
<feature type="signal peptide" evidence="1">
    <location>
        <begin position="1"/>
        <end position="22"/>
    </location>
</feature>
<keyword evidence="3" id="KW-0378">Hydrolase</keyword>
<comment type="caution">
    <text evidence="3">The sequence shown here is derived from an EMBL/GenBank/DDBJ whole genome shotgun (WGS) entry which is preliminary data.</text>
</comment>